<reference evidence="9" key="2">
    <citation type="submission" date="2025-09" db="UniProtKB">
        <authorList>
            <consortium name="Ensembl"/>
        </authorList>
    </citation>
    <scope>IDENTIFICATION</scope>
</reference>
<dbReference type="FunFam" id="3.90.70.10:FF:000087">
    <property type="entry name" value="Counting factor associated protein D"/>
    <property type="match status" value="1"/>
</dbReference>
<reference evidence="9" key="1">
    <citation type="submission" date="2025-08" db="UniProtKB">
        <authorList>
            <consortium name="Ensembl"/>
        </authorList>
    </citation>
    <scope>IDENTIFICATION</scope>
</reference>
<dbReference type="InterPro" id="IPR013201">
    <property type="entry name" value="Prot_inhib_I29"/>
</dbReference>
<name>A0A8C4PX07_EPTBU</name>
<feature type="domain" description="Peptidase C1A papain C-terminal" evidence="7">
    <location>
        <begin position="305"/>
        <end position="522"/>
    </location>
</feature>
<organism evidence="9 10">
    <name type="scientific">Eptatretus burgeri</name>
    <name type="common">Inshore hagfish</name>
    <dbReference type="NCBI Taxonomy" id="7764"/>
    <lineage>
        <taxon>Eukaryota</taxon>
        <taxon>Metazoa</taxon>
        <taxon>Chordata</taxon>
        <taxon>Craniata</taxon>
        <taxon>Vertebrata</taxon>
        <taxon>Cyclostomata</taxon>
        <taxon>Myxini</taxon>
        <taxon>Myxiniformes</taxon>
        <taxon>Myxinidae</taxon>
        <taxon>Eptatretinae</taxon>
        <taxon>Eptatretus</taxon>
    </lineage>
</organism>
<dbReference type="SMART" id="SM00645">
    <property type="entry name" value="Pept_C1"/>
    <property type="match status" value="1"/>
</dbReference>
<evidence type="ECO:0000256" key="3">
    <source>
        <dbReference type="ARBA" id="ARBA00022801"/>
    </source>
</evidence>
<keyword evidence="2" id="KW-0645">Protease</keyword>
<evidence type="ECO:0000313" key="10">
    <source>
        <dbReference type="Proteomes" id="UP000694388"/>
    </source>
</evidence>
<dbReference type="Pfam" id="PF00112">
    <property type="entry name" value="Peptidase_C1"/>
    <property type="match status" value="1"/>
</dbReference>
<evidence type="ECO:0000256" key="6">
    <source>
        <dbReference type="ARBA" id="ARBA00023157"/>
    </source>
</evidence>
<dbReference type="InterPro" id="IPR013128">
    <property type="entry name" value="Peptidase_C1A"/>
</dbReference>
<dbReference type="Ensembl" id="ENSEBUT00000002202.1">
    <property type="protein sequence ID" value="ENSEBUP00000001862.1"/>
    <property type="gene ID" value="ENSEBUG00000001501.1"/>
</dbReference>
<keyword evidence="5" id="KW-0865">Zymogen</keyword>
<keyword evidence="3" id="KW-0378">Hydrolase</keyword>
<dbReference type="SMART" id="SM00848">
    <property type="entry name" value="Inhibitor_I29"/>
    <property type="match status" value="1"/>
</dbReference>
<dbReference type="InterPro" id="IPR025660">
    <property type="entry name" value="Pept_his_AS"/>
</dbReference>
<evidence type="ECO:0000259" key="8">
    <source>
        <dbReference type="SMART" id="SM00848"/>
    </source>
</evidence>
<protein>
    <submittedName>
        <fullName evidence="9">Zgc:110239</fullName>
    </submittedName>
</protein>
<dbReference type="InterPro" id="IPR025661">
    <property type="entry name" value="Pept_asp_AS"/>
</dbReference>
<dbReference type="InterPro" id="IPR000169">
    <property type="entry name" value="Pept_cys_AS"/>
</dbReference>
<dbReference type="AlphaFoldDB" id="A0A8C4PX07"/>
<evidence type="ECO:0000256" key="4">
    <source>
        <dbReference type="ARBA" id="ARBA00022807"/>
    </source>
</evidence>
<comment type="similarity">
    <text evidence="1">Belongs to the peptidase C1 family.</text>
</comment>
<evidence type="ECO:0000259" key="7">
    <source>
        <dbReference type="SMART" id="SM00645"/>
    </source>
</evidence>
<feature type="domain" description="Cathepsin propeptide inhibitor" evidence="8">
    <location>
        <begin position="222"/>
        <end position="277"/>
    </location>
</feature>
<evidence type="ECO:0000313" key="9">
    <source>
        <dbReference type="Ensembl" id="ENSEBUP00000001862.1"/>
    </source>
</evidence>
<dbReference type="PROSITE" id="PS00640">
    <property type="entry name" value="THIOL_PROTEASE_ASN"/>
    <property type="match status" value="1"/>
</dbReference>
<keyword evidence="6" id="KW-1015">Disulfide bond</keyword>
<dbReference type="PROSITE" id="PS00639">
    <property type="entry name" value="THIOL_PROTEASE_HIS"/>
    <property type="match status" value="1"/>
</dbReference>
<dbReference type="SUPFAM" id="SSF54001">
    <property type="entry name" value="Cysteine proteinases"/>
    <property type="match status" value="1"/>
</dbReference>
<sequence length="524" mass="59357">MYQVSSTFLILRLKSRLRPGTTQQAKKVGLITTTDISKLWMDLDEIWWSGQVKTFQHAFELQYGIGYKISPETTETEFNVIKCFQVNGTKTTPIYSQPIFPDTSSFKFVGMDHLKGRKCELWRNVTYGGGRKQTFSLWVTDDGDGVEPLRYEMIGVDTLLDSHFDKYYIDYDNFRKDVDPAHFHKPKGMKCVGFPGPGVEHHLLLNPIAELMHKPAHMHGLFNHFKRQHGRTYMGHENEDRRDAFVHNVRFIHSTNRAQSSFRVGMNHLTDYLRNEVQSILGHKPSPGPNGGLPFPAKLYAGVEPPENLDWRLYGAVTPVKDQAICGSCWSFASTGTLEGALFLKTGKLVKLSQQMLMDCTWGFGNNGCDGGEEWRGYEWIKRHGGICTAESYGSYMGENGFCHYNSSEQVAQIENYVNVTSGDAQALRIALFKHGPTAVSMDAMQRSFTFYENGIYYEPKCKNKAEEMNHAVLAVGYGVLQGKPYWLVKNSWSTYWGNAGYFLISTKDNNCGITSDATFVVLK</sequence>
<dbReference type="Proteomes" id="UP000694388">
    <property type="component" value="Unplaced"/>
</dbReference>
<dbReference type="CDD" id="cd02248">
    <property type="entry name" value="Peptidase_C1A"/>
    <property type="match status" value="1"/>
</dbReference>
<dbReference type="InterPro" id="IPR038765">
    <property type="entry name" value="Papain-like_cys_pep_sf"/>
</dbReference>
<dbReference type="PANTHER" id="PTHR12411">
    <property type="entry name" value="CYSTEINE PROTEASE FAMILY C1-RELATED"/>
    <property type="match status" value="1"/>
</dbReference>
<dbReference type="Gene3D" id="3.90.70.10">
    <property type="entry name" value="Cysteine proteinases"/>
    <property type="match status" value="1"/>
</dbReference>
<dbReference type="GeneTree" id="ENSGT00940000163923"/>
<proteinExistence type="inferred from homology"/>
<evidence type="ECO:0000256" key="2">
    <source>
        <dbReference type="ARBA" id="ARBA00022670"/>
    </source>
</evidence>
<dbReference type="InterPro" id="IPR039417">
    <property type="entry name" value="Peptidase_C1A_papain-like"/>
</dbReference>
<evidence type="ECO:0000256" key="1">
    <source>
        <dbReference type="ARBA" id="ARBA00008455"/>
    </source>
</evidence>
<keyword evidence="10" id="KW-1185">Reference proteome</keyword>
<dbReference type="InterPro" id="IPR000668">
    <property type="entry name" value="Peptidase_C1A_C"/>
</dbReference>
<dbReference type="PRINTS" id="PR00705">
    <property type="entry name" value="PAPAIN"/>
</dbReference>
<dbReference type="GO" id="GO:0006508">
    <property type="term" value="P:proteolysis"/>
    <property type="evidence" value="ECO:0007669"/>
    <property type="project" value="UniProtKB-KW"/>
</dbReference>
<evidence type="ECO:0000256" key="5">
    <source>
        <dbReference type="ARBA" id="ARBA00023145"/>
    </source>
</evidence>
<keyword evidence="4" id="KW-0788">Thiol protease</keyword>
<dbReference type="GO" id="GO:0008234">
    <property type="term" value="F:cysteine-type peptidase activity"/>
    <property type="evidence" value="ECO:0007669"/>
    <property type="project" value="UniProtKB-KW"/>
</dbReference>
<dbReference type="Pfam" id="PF08246">
    <property type="entry name" value="Inhibitor_I29"/>
    <property type="match status" value="1"/>
</dbReference>
<accession>A0A8C4PX07</accession>
<dbReference type="PROSITE" id="PS00139">
    <property type="entry name" value="THIOL_PROTEASE_CYS"/>
    <property type="match status" value="1"/>
</dbReference>